<keyword evidence="3 6" id="KW-0812">Transmembrane</keyword>
<feature type="transmembrane region" description="Helical" evidence="6">
    <location>
        <begin position="51"/>
        <end position="73"/>
    </location>
</feature>
<evidence type="ECO:0000256" key="1">
    <source>
        <dbReference type="ARBA" id="ARBA00004651"/>
    </source>
</evidence>
<dbReference type="GeneID" id="41713528"/>
<proteinExistence type="predicted"/>
<feature type="transmembrane region" description="Helical" evidence="6">
    <location>
        <begin position="12"/>
        <end position="31"/>
    </location>
</feature>
<accession>A0A5C0XTW2</accession>
<name>A0A5C0XTW2_PYRFU</name>
<gene>
    <name evidence="7" type="ORF">PFDSM3638_08600</name>
</gene>
<evidence type="ECO:0000313" key="7">
    <source>
        <dbReference type="EMBL" id="QEK79314.1"/>
    </source>
</evidence>
<dbReference type="RefSeq" id="WP_011012843.1">
    <property type="nucleotide sequence ID" value="NC_003413.1"/>
</dbReference>
<feature type="transmembrane region" description="Helical" evidence="6">
    <location>
        <begin position="299"/>
        <end position="316"/>
    </location>
</feature>
<dbReference type="OrthoDB" id="86231at2157"/>
<evidence type="ECO:0000313" key="8">
    <source>
        <dbReference type="Proteomes" id="UP000324354"/>
    </source>
</evidence>
<feature type="transmembrane region" description="Helical" evidence="6">
    <location>
        <begin position="167"/>
        <end position="187"/>
    </location>
</feature>
<evidence type="ECO:0000256" key="4">
    <source>
        <dbReference type="ARBA" id="ARBA00022989"/>
    </source>
</evidence>
<dbReference type="GO" id="GO:0005886">
    <property type="term" value="C:plasma membrane"/>
    <property type="evidence" value="ECO:0007669"/>
    <property type="project" value="UniProtKB-SubCell"/>
</dbReference>
<dbReference type="InterPro" id="IPR001851">
    <property type="entry name" value="ABC_transp_permease"/>
</dbReference>
<dbReference type="CDD" id="cd06580">
    <property type="entry name" value="TM_PBP1_transp_TpRbsC_like"/>
    <property type="match status" value="1"/>
</dbReference>
<dbReference type="AlphaFoldDB" id="A0A5C0XTW2"/>
<protein>
    <submittedName>
        <fullName evidence="7">ABC transporter permease</fullName>
    </submittedName>
</protein>
<reference evidence="7 8" key="1">
    <citation type="submission" date="2017-08" db="EMBL/GenBank/DDBJ databases">
        <title>Resequencing and Reannotation of the genome of Pyrococcus furiosus type strain DSM3638.</title>
        <authorList>
            <person name="Reichelt R.M."/>
            <person name="Bunk B."/>
        </authorList>
    </citation>
    <scope>NUCLEOTIDE SEQUENCE [LARGE SCALE GENOMIC DNA]</scope>
    <source>
        <strain evidence="7 8">DSM 3638</strain>
    </source>
</reference>
<keyword evidence="5 6" id="KW-0472">Membrane</keyword>
<evidence type="ECO:0000256" key="3">
    <source>
        <dbReference type="ARBA" id="ARBA00022692"/>
    </source>
</evidence>
<keyword evidence="4 6" id="KW-1133">Transmembrane helix</keyword>
<dbReference type="EMBL" id="CP023154">
    <property type="protein sequence ID" value="QEK79314.1"/>
    <property type="molecule type" value="Genomic_DNA"/>
</dbReference>
<feature type="transmembrane region" description="Helical" evidence="6">
    <location>
        <begin position="216"/>
        <end position="241"/>
    </location>
</feature>
<evidence type="ECO:0000256" key="5">
    <source>
        <dbReference type="ARBA" id="ARBA00023136"/>
    </source>
</evidence>
<evidence type="ECO:0000256" key="2">
    <source>
        <dbReference type="ARBA" id="ARBA00022475"/>
    </source>
</evidence>
<organism evidence="7 8">
    <name type="scientific">Pyrococcus furiosus (strain ATCC 43587 / DSM 3638 / JCM 8422 / Vc1)</name>
    <dbReference type="NCBI Taxonomy" id="186497"/>
    <lineage>
        <taxon>Archaea</taxon>
        <taxon>Methanobacteriati</taxon>
        <taxon>Methanobacteriota</taxon>
        <taxon>Thermococci</taxon>
        <taxon>Thermococcales</taxon>
        <taxon>Thermococcaceae</taxon>
        <taxon>Pyrococcus</taxon>
    </lineage>
</organism>
<dbReference type="PANTHER" id="PTHR47089:SF1">
    <property type="entry name" value="GUANOSINE ABC TRANSPORTER PERMEASE PROTEIN NUPP"/>
    <property type="match status" value="1"/>
</dbReference>
<comment type="subcellular location">
    <subcellularLocation>
        <location evidence="1">Cell membrane</location>
        <topology evidence="1">Multi-pass membrane protein</topology>
    </subcellularLocation>
</comment>
<sequence length="329" mass="35337">MLKVNEKTLEVISSLIFAFLIGAIVLTLLGYNPAKVYIILFKYGYGNLEYLLNKSTPLILTGLAFSIPALAGVFNIGGESQLYVGALTALLVAYYTRNPILALILGGIAGGALGLFIGALRVYRGINEVITAIMINWTMFYILAYLISAKYHDPKNPHESVPVPSEARIGGIFIIAVLIAILYYYLLNFTELGYKLRVSGLSPKSARYAGFNPSKLILSSMLLGGLAAGLGGALLVLGITYAIDDTLSTVYGVGFTGIGIGLLGRNNPIGIIFSGIFMSGLIIGGQWVELKTGAPPELADTLVGVIVITLAVPQLYREIFKRIRREKHA</sequence>
<feature type="transmembrane region" description="Helical" evidence="6">
    <location>
        <begin position="102"/>
        <end position="122"/>
    </location>
</feature>
<feature type="transmembrane region" description="Helical" evidence="6">
    <location>
        <begin position="129"/>
        <end position="147"/>
    </location>
</feature>
<dbReference type="GeneID" id="13300586"/>
<feature type="transmembrane region" description="Helical" evidence="6">
    <location>
        <begin position="247"/>
        <end position="264"/>
    </location>
</feature>
<feature type="transmembrane region" description="Helical" evidence="6">
    <location>
        <begin position="269"/>
        <end position="287"/>
    </location>
</feature>
<keyword evidence="2" id="KW-1003">Cell membrane</keyword>
<dbReference type="Pfam" id="PF02653">
    <property type="entry name" value="BPD_transp_2"/>
    <property type="match status" value="1"/>
</dbReference>
<dbReference type="PANTHER" id="PTHR47089">
    <property type="entry name" value="ABC TRANSPORTER, PERMEASE PROTEIN"/>
    <property type="match status" value="1"/>
</dbReference>
<dbReference type="Proteomes" id="UP000324354">
    <property type="component" value="Chromosome"/>
</dbReference>
<evidence type="ECO:0000256" key="6">
    <source>
        <dbReference type="SAM" id="Phobius"/>
    </source>
</evidence>
<dbReference type="GO" id="GO:0022857">
    <property type="term" value="F:transmembrane transporter activity"/>
    <property type="evidence" value="ECO:0007669"/>
    <property type="project" value="InterPro"/>
</dbReference>